<comment type="similarity">
    <text evidence="1">Belongs to the cytidine and deoxycytidylate deaminase family.</text>
</comment>
<dbReference type="PROSITE" id="PS00903">
    <property type="entry name" value="CYT_DCMP_DEAMINASES_1"/>
    <property type="match status" value="1"/>
</dbReference>
<dbReference type="InterPro" id="IPR002125">
    <property type="entry name" value="CMP_dCMP_dom"/>
</dbReference>
<dbReference type="SUPFAM" id="SSF52540">
    <property type="entry name" value="P-loop containing nucleoside triphosphate hydrolases"/>
    <property type="match status" value="1"/>
</dbReference>
<evidence type="ECO:0000256" key="2">
    <source>
        <dbReference type="ARBA" id="ARBA00022723"/>
    </source>
</evidence>
<dbReference type="NCBIfam" id="NF005314">
    <property type="entry name" value="PRK06848.1"/>
    <property type="match status" value="1"/>
</dbReference>
<reference evidence="7" key="1">
    <citation type="submission" date="2016-06" db="EMBL/GenBank/DDBJ databases">
        <authorList>
            <person name="Varghese N."/>
        </authorList>
    </citation>
    <scope>NUCLEOTIDE SEQUENCE [LARGE SCALE GENOMIC DNA]</scope>
    <source>
        <strain evidence="7">DSM 43171</strain>
    </source>
</reference>
<dbReference type="Gene3D" id="3.40.140.10">
    <property type="entry name" value="Cytidine Deaminase, domain 2"/>
    <property type="match status" value="1"/>
</dbReference>
<keyword evidence="4" id="KW-0862">Zinc</keyword>
<gene>
    <name evidence="6" type="ORF">GA0070560_108129</name>
</gene>
<dbReference type="GO" id="GO:0004126">
    <property type="term" value="F:cytidine deaminase activity"/>
    <property type="evidence" value="ECO:0007669"/>
    <property type="project" value="TreeGrafter"/>
</dbReference>
<evidence type="ECO:0000256" key="3">
    <source>
        <dbReference type="ARBA" id="ARBA00022801"/>
    </source>
</evidence>
<evidence type="ECO:0000313" key="7">
    <source>
        <dbReference type="Proteomes" id="UP000199408"/>
    </source>
</evidence>
<dbReference type="AlphaFoldDB" id="A0A1C5I7B4"/>
<dbReference type="CDD" id="cd01283">
    <property type="entry name" value="cytidine_deaminase"/>
    <property type="match status" value="1"/>
</dbReference>
<dbReference type="GO" id="GO:0042802">
    <property type="term" value="F:identical protein binding"/>
    <property type="evidence" value="ECO:0007669"/>
    <property type="project" value="UniProtKB-ARBA"/>
</dbReference>
<keyword evidence="7" id="KW-1185">Reference proteome</keyword>
<evidence type="ECO:0000259" key="5">
    <source>
        <dbReference type="PROSITE" id="PS51747"/>
    </source>
</evidence>
<dbReference type="RefSeq" id="WP_170839395.1">
    <property type="nucleotide sequence ID" value="NZ_FMDN01000008.1"/>
</dbReference>
<dbReference type="Proteomes" id="UP000199408">
    <property type="component" value="Unassembled WGS sequence"/>
</dbReference>
<dbReference type="EMBL" id="FMDN01000008">
    <property type="protein sequence ID" value="SCG53999.1"/>
    <property type="molecule type" value="Genomic_DNA"/>
</dbReference>
<dbReference type="InterPro" id="IPR027417">
    <property type="entry name" value="P-loop_NTPase"/>
</dbReference>
<dbReference type="PROSITE" id="PS51747">
    <property type="entry name" value="CYT_DCMP_DEAMINASES_2"/>
    <property type="match status" value="1"/>
</dbReference>
<name>A0A1C5I7B4_9ACTN</name>
<dbReference type="PANTHER" id="PTHR11644">
    <property type="entry name" value="CYTIDINE DEAMINASE"/>
    <property type="match status" value="1"/>
</dbReference>
<feature type="domain" description="CMP/dCMP-type deaminase" evidence="5">
    <location>
        <begin position="204"/>
        <end position="336"/>
    </location>
</feature>
<dbReference type="GO" id="GO:0055086">
    <property type="term" value="P:nucleobase-containing small molecule metabolic process"/>
    <property type="evidence" value="ECO:0007669"/>
    <property type="project" value="UniProtKB-ARBA"/>
</dbReference>
<sequence length="352" mass="37113">MTADFLAPLRVALFGLPGAGKSTGAGLLREALAGMGRNVAVVKTAAPLYDVQEHFYGRAGSALTPGQQDGALLNFLGAHFRRAVPGFLLSDFAERCGTALLAGADTLLCDDARPVDLPGLAEQGFRIVRITAPDALRRVRKSGRGDRIAGQDDHPTEAGGEAVVADFEIDNAGTVDDLRGRLADLADKLAAESLGGNLGEGRDQWLGGLVARARATISARYVENRHQIGAVLVAGDGRVFTGIHLEAMVGRASICAEAVALGRACEAGATDLRIVLAVRHPKPSEPHREIKLVPPCGLCRELLLDYGPDIQVVVGSGDDHELVRLADMLPHKYVGTKWANVRSNERTAGTGD</sequence>
<organism evidence="6 7">
    <name type="scientific">Micromonospora halophytica</name>
    <dbReference type="NCBI Taxonomy" id="47864"/>
    <lineage>
        <taxon>Bacteria</taxon>
        <taxon>Bacillati</taxon>
        <taxon>Actinomycetota</taxon>
        <taxon>Actinomycetes</taxon>
        <taxon>Micromonosporales</taxon>
        <taxon>Micromonosporaceae</taxon>
        <taxon>Micromonospora</taxon>
    </lineage>
</organism>
<dbReference type="InterPro" id="IPR016192">
    <property type="entry name" value="APOBEC/CMP_deaminase_Zn-bd"/>
</dbReference>
<dbReference type="Gene3D" id="3.40.50.300">
    <property type="entry name" value="P-loop containing nucleotide triphosphate hydrolases"/>
    <property type="match status" value="1"/>
</dbReference>
<dbReference type="GO" id="GO:0072527">
    <property type="term" value="P:pyrimidine-containing compound metabolic process"/>
    <property type="evidence" value="ECO:0007669"/>
    <property type="project" value="UniProtKB-ARBA"/>
</dbReference>
<dbReference type="InterPro" id="IPR016193">
    <property type="entry name" value="Cytidine_deaminase-like"/>
</dbReference>
<dbReference type="PANTHER" id="PTHR11644:SF2">
    <property type="entry name" value="CYTIDINE DEAMINASE"/>
    <property type="match status" value="1"/>
</dbReference>
<keyword evidence="2" id="KW-0479">Metal-binding</keyword>
<proteinExistence type="inferred from homology"/>
<evidence type="ECO:0000256" key="4">
    <source>
        <dbReference type="ARBA" id="ARBA00022833"/>
    </source>
</evidence>
<dbReference type="Pfam" id="PF00383">
    <property type="entry name" value="dCMP_cyt_deam_1"/>
    <property type="match status" value="1"/>
</dbReference>
<dbReference type="InterPro" id="IPR050202">
    <property type="entry name" value="Cyt/Deoxycyt_deaminase"/>
</dbReference>
<evidence type="ECO:0000256" key="1">
    <source>
        <dbReference type="ARBA" id="ARBA00006576"/>
    </source>
</evidence>
<protein>
    <submittedName>
        <fullName evidence="6">Cytidine deaminase</fullName>
    </submittedName>
</protein>
<keyword evidence="3" id="KW-0378">Hydrolase</keyword>
<dbReference type="GO" id="GO:0005829">
    <property type="term" value="C:cytosol"/>
    <property type="evidence" value="ECO:0007669"/>
    <property type="project" value="TreeGrafter"/>
</dbReference>
<dbReference type="SUPFAM" id="SSF53927">
    <property type="entry name" value="Cytidine deaminase-like"/>
    <property type="match status" value="1"/>
</dbReference>
<dbReference type="GO" id="GO:0008270">
    <property type="term" value="F:zinc ion binding"/>
    <property type="evidence" value="ECO:0007669"/>
    <property type="project" value="InterPro"/>
</dbReference>
<accession>A0A1C5I7B4</accession>
<evidence type="ECO:0000313" key="6">
    <source>
        <dbReference type="EMBL" id="SCG53999.1"/>
    </source>
</evidence>
<dbReference type="STRING" id="47864.GA0070560_108129"/>